<proteinExistence type="predicted"/>
<sequence>MKKRIGVLLGLGQEILRRHVVSTKHVRYNLAGLISRIEIVWIQSDFFIKTG</sequence>
<protein>
    <submittedName>
        <fullName evidence="1">Uncharacterized protein</fullName>
    </submittedName>
</protein>
<accession>A0ABY6ZBQ3</accession>
<evidence type="ECO:0000313" key="2">
    <source>
        <dbReference type="Proteomes" id="UP001164803"/>
    </source>
</evidence>
<geneLocation type="plasmid" evidence="1 2">
    <name>unnamed2</name>
</geneLocation>
<keyword evidence="1" id="KW-0614">Plasmid</keyword>
<reference evidence="1" key="1">
    <citation type="submission" date="2022-08" db="EMBL/GenBank/DDBJ databases">
        <title>Alicyclobacillus dauci DSM2870, complete genome.</title>
        <authorList>
            <person name="Wang Q."/>
            <person name="Cai R."/>
            <person name="Wang Z."/>
        </authorList>
    </citation>
    <scope>NUCLEOTIDE SEQUENCE</scope>
    <source>
        <strain evidence="1">DSM 28700</strain>
        <plasmid evidence="1">unnamed2</plasmid>
    </source>
</reference>
<gene>
    <name evidence="1" type="ORF">NZD86_23875</name>
</gene>
<evidence type="ECO:0000313" key="1">
    <source>
        <dbReference type="EMBL" id="WAH39530.1"/>
    </source>
</evidence>
<organism evidence="1 2">
    <name type="scientific">Alicyclobacillus dauci</name>
    <dbReference type="NCBI Taxonomy" id="1475485"/>
    <lineage>
        <taxon>Bacteria</taxon>
        <taxon>Bacillati</taxon>
        <taxon>Bacillota</taxon>
        <taxon>Bacilli</taxon>
        <taxon>Bacillales</taxon>
        <taxon>Alicyclobacillaceae</taxon>
        <taxon>Alicyclobacillus</taxon>
    </lineage>
</organism>
<dbReference type="EMBL" id="CP104066">
    <property type="protein sequence ID" value="WAH39530.1"/>
    <property type="molecule type" value="Genomic_DNA"/>
</dbReference>
<name>A0ABY6ZBQ3_9BACL</name>
<keyword evidence="2" id="KW-1185">Reference proteome</keyword>
<dbReference type="Proteomes" id="UP001164803">
    <property type="component" value="Plasmid unnamed2"/>
</dbReference>
<dbReference type="RefSeq" id="WP_268047172.1">
    <property type="nucleotide sequence ID" value="NZ_CP104066.1"/>
</dbReference>